<dbReference type="SUPFAM" id="SSF69304">
    <property type="entry name" value="Tricorn protease N-terminal domain"/>
    <property type="match status" value="1"/>
</dbReference>
<reference evidence="2" key="1">
    <citation type="submission" date="2020-02" db="EMBL/GenBank/DDBJ databases">
        <authorList>
            <person name="Meier V. D."/>
        </authorList>
    </citation>
    <scope>NUCLEOTIDE SEQUENCE</scope>
    <source>
        <strain evidence="2">AVDCRST_MAG64</strain>
    </source>
</reference>
<accession>A0A6J4QG76</accession>
<gene>
    <name evidence="2" type="ORF">AVDCRST_MAG64-3842</name>
</gene>
<feature type="region of interest" description="Disordered" evidence="1">
    <location>
        <begin position="441"/>
        <end position="507"/>
    </location>
</feature>
<evidence type="ECO:0000256" key="1">
    <source>
        <dbReference type="SAM" id="MobiDB-lite"/>
    </source>
</evidence>
<dbReference type="Gene3D" id="2.120.10.30">
    <property type="entry name" value="TolB, C-terminal domain"/>
    <property type="match status" value="1"/>
</dbReference>
<feature type="compositionally biased region" description="Low complexity" evidence="1">
    <location>
        <begin position="488"/>
        <end position="502"/>
    </location>
</feature>
<name>A0A6J4QG76_9BACT</name>
<dbReference type="Pfam" id="PF07676">
    <property type="entry name" value="PD40"/>
    <property type="match status" value="1"/>
</dbReference>
<feature type="compositionally biased region" description="Pro residues" evidence="1">
    <location>
        <begin position="458"/>
        <end position="487"/>
    </location>
</feature>
<dbReference type="InterPro" id="IPR011042">
    <property type="entry name" value="6-blade_b-propeller_TolB-like"/>
</dbReference>
<organism evidence="2">
    <name type="scientific">uncultured Phycisphaerae bacterium</name>
    <dbReference type="NCBI Taxonomy" id="904963"/>
    <lineage>
        <taxon>Bacteria</taxon>
        <taxon>Pseudomonadati</taxon>
        <taxon>Planctomycetota</taxon>
        <taxon>Phycisphaerae</taxon>
        <taxon>environmental samples</taxon>
    </lineage>
</organism>
<proteinExistence type="predicted"/>
<dbReference type="Gene3D" id="2.60.40.10">
    <property type="entry name" value="Immunoglobulins"/>
    <property type="match status" value="2"/>
</dbReference>
<dbReference type="EMBL" id="CADCUQ010000890">
    <property type="protein sequence ID" value="CAA9436724.1"/>
    <property type="molecule type" value="Genomic_DNA"/>
</dbReference>
<protein>
    <submittedName>
        <fullName evidence="2">Uncharacterized protein</fullName>
    </submittedName>
</protein>
<sequence>MRRAPRVSLSKRFTRPSPARPAAARSAFARVEPLEGRQLLSAELISVTSGGVSGDGDSGEASVSQNGRYVAFTSTSTNLVAGDTNGTSDVFLRDRSNNTTILVSKSAAGAPGDEASFEPKVSNDGNFVVFVSRASNLVAGDKPEAAGGNADVFRFNIQTGAIELVSQTTEGGFPDGDSGEPNVSANGQFIAYSTRARGLGGPDNNNAADVFVRDMNRGAGDSRATRAVSVAAGGNENETMADGRSFDPQVSDDGNFVSFRSAATNLNGGDTNGFVDNYVRDMTAGTNVLVSVSTAGASGNAESQSNSISGDGKFVAFRSAASDLVPNDTNNAEDIFLRNLTNNTTTLLSVNRTGTASARGQSRFPWLSANAGAVTFSSSATDLVADDNNNQEDVFLRDLVNGPIYLLSTNAAGTGGNGASYDTYTSRDGAYVTFTSEASDLAAGDNNSRTDVFFANTPIPPAPVDPTDPTDPNPPPPPPPNPNPPATPDTTAPTASLPATQPGATPGSSEYLFNVNLADDRALNTIAVGNLEVVRNGATLPATFVNVIGSGTAAQATYRVTFPTPLSAADNGTISVRLPAGAVKDAAGNAAAAATLGDIAVNVGDPNGPNLTATITPKIPAGTVILGGKKSKGSAKVNVTNTGQAAITKQPVVVSLFLSDNPTLDASDTQIGTQTKALTLKQGKGKALSFKFTFPATVGNGAYFLIGSADANNAILEANEGDNVAVSGAPVNLAQPFLDLRATVGRPSGATTPGGAGLVTVNVINDGNVQLTRPVTIRLAASTDASADPADPVITTFTKRLSVKPGATKATPVKFNYPAGLAAGTYFVTATIDPLGEIAETSKSNNTAASESVAIA</sequence>
<feature type="region of interest" description="Disordered" evidence="1">
    <location>
        <begin position="1"/>
        <end position="21"/>
    </location>
</feature>
<dbReference type="AlphaFoldDB" id="A0A6J4QG76"/>
<evidence type="ECO:0000313" key="2">
    <source>
        <dbReference type="EMBL" id="CAA9436724.1"/>
    </source>
</evidence>
<dbReference type="InterPro" id="IPR011659">
    <property type="entry name" value="WD40"/>
</dbReference>
<dbReference type="InterPro" id="IPR013783">
    <property type="entry name" value="Ig-like_fold"/>
</dbReference>